<name>A0A8H6TED5_9AGAR</name>
<evidence type="ECO:0000313" key="1">
    <source>
        <dbReference type="EMBL" id="KAF7315739.1"/>
    </source>
</evidence>
<comment type="caution">
    <text evidence="1">The sequence shown here is derived from an EMBL/GenBank/DDBJ whole genome shotgun (WGS) entry which is preliminary data.</text>
</comment>
<gene>
    <name evidence="1" type="ORF">MIND_00089800</name>
</gene>
<proteinExistence type="predicted"/>
<sequence length="607" mass="68714">MPPSLMNYTTFDAATLETLARRISTLSRRKDSSPIISHAWRTQLPRSIQWVGLASSRWLIVASSDHQVSTLQCWDLTRALSLNGGHSPVVQIYLPAQVKTAKLEIQQSGIIIALGLMNPSTALYVVSLKRKSDRVVFTHEYSLIGSSHVLMLHDAWVGCAIREALNEPHIVNWKTGSILNIEPPPGGLDILSRRSVPHLMTMWTEDTLVIVRFNALEFYRREGDRLLFLRLLELQDEEDHIHEVTICQHCDPTYLQLAIIAQCDVQFLTLSEDSHGIVLKRINAENFVPYANAGTPLFRLRTSQSGTRVIWISTLNWFFGVRPSFAIFALPKQPLNPHSTSALTWKDDDVHAPALWAFSNVEYDDILGLTVIGNHFGELAVYDHVGGYARLVGSSFGAAPVLEADHTVISEALNECVISSLPFYLNLPLPVTRVMTHAELMSSRAAKWAKDKLDLNPQCWMRTDFAPDKVLDETDRFPKHDTWEGQPGDNAWMLSYMYGFPGEALPQAFRINQGRHDPEDDAILFRLCPNGSNVSPNSWSSRSVGRYIFATPRLYRSYEFFLLPQDFRPSGNLSLTALGQRNAYLQGMKEPKYQSDSRWRTWLSRHE</sequence>
<organism evidence="1 2">
    <name type="scientific">Mycena indigotica</name>
    <dbReference type="NCBI Taxonomy" id="2126181"/>
    <lineage>
        <taxon>Eukaryota</taxon>
        <taxon>Fungi</taxon>
        <taxon>Dikarya</taxon>
        <taxon>Basidiomycota</taxon>
        <taxon>Agaricomycotina</taxon>
        <taxon>Agaricomycetes</taxon>
        <taxon>Agaricomycetidae</taxon>
        <taxon>Agaricales</taxon>
        <taxon>Marasmiineae</taxon>
        <taxon>Mycenaceae</taxon>
        <taxon>Mycena</taxon>
    </lineage>
</organism>
<dbReference type="OrthoDB" id="2786194at2759"/>
<dbReference type="Proteomes" id="UP000636479">
    <property type="component" value="Unassembled WGS sequence"/>
</dbReference>
<accession>A0A8H6TED5</accession>
<protein>
    <submittedName>
        <fullName evidence="1">Uncharacterized protein</fullName>
    </submittedName>
</protein>
<evidence type="ECO:0000313" key="2">
    <source>
        <dbReference type="Proteomes" id="UP000636479"/>
    </source>
</evidence>
<dbReference type="AlphaFoldDB" id="A0A8H6TED5"/>
<reference evidence="1" key="1">
    <citation type="submission" date="2020-05" db="EMBL/GenBank/DDBJ databases">
        <title>Mycena genomes resolve the evolution of fungal bioluminescence.</title>
        <authorList>
            <person name="Tsai I.J."/>
        </authorList>
    </citation>
    <scope>NUCLEOTIDE SEQUENCE</scope>
    <source>
        <strain evidence="1">171206Taipei</strain>
    </source>
</reference>
<dbReference type="GeneID" id="59340368"/>
<dbReference type="RefSeq" id="XP_037225762.1">
    <property type="nucleotide sequence ID" value="XM_037357852.1"/>
</dbReference>
<dbReference type="EMBL" id="JACAZF010000001">
    <property type="protein sequence ID" value="KAF7315739.1"/>
    <property type="molecule type" value="Genomic_DNA"/>
</dbReference>
<keyword evidence="2" id="KW-1185">Reference proteome</keyword>